<organism evidence="3 4">
    <name type="scientific">Holothuria leucospilota</name>
    <name type="common">Black long sea cucumber</name>
    <name type="synonym">Mertensiothuria leucospilota</name>
    <dbReference type="NCBI Taxonomy" id="206669"/>
    <lineage>
        <taxon>Eukaryota</taxon>
        <taxon>Metazoa</taxon>
        <taxon>Echinodermata</taxon>
        <taxon>Eleutherozoa</taxon>
        <taxon>Echinozoa</taxon>
        <taxon>Holothuroidea</taxon>
        <taxon>Aspidochirotacea</taxon>
        <taxon>Aspidochirotida</taxon>
        <taxon>Holothuriidae</taxon>
        <taxon>Holothuria</taxon>
    </lineage>
</organism>
<dbReference type="PANTHER" id="PTHR34766:SF1">
    <property type="entry name" value="UPF0449 PROTEIN C19ORF25"/>
    <property type="match status" value="1"/>
</dbReference>
<sequence length="134" mass="15160">MPKLLEKRPEPPVLNEILEDLNNSSPDDIVFNFFATNAKSSEIADFGADQTKGVTKNNAELTNDRKKRSAGKEMKTGEESAEVEECYKRVKTLIESYNYLKTSQTTLTEKCSELEEMGQKVQQQITELKGHLTQ</sequence>
<reference evidence="3" key="1">
    <citation type="submission" date="2021-10" db="EMBL/GenBank/DDBJ databases">
        <title>Tropical sea cucumber genome reveals ecological adaptation and Cuvierian tubules defense mechanism.</title>
        <authorList>
            <person name="Chen T."/>
        </authorList>
    </citation>
    <scope>NUCLEOTIDE SEQUENCE</scope>
    <source>
        <strain evidence="3">Nanhai2018</strain>
        <tissue evidence="3">Muscle</tissue>
    </source>
</reference>
<dbReference type="Pfam" id="PF15136">
    <property type="entry name" value="UPF0449"/>
    <property type="match status" value="1"/>
</dbReference>
<dbReference type="EMBL" id="JAIZAY010000014">
    <property type="protein sequence ID" value="KAJ8029539.1"/>
    <property type="molecule type" value="Genomic_DNA"/>
</dbReference>
<evidence type="ECO:0000313" key="4">
    <source>
        <dbReference type="Proteomes" id="UP001152320"/>
    </source>
</evidence>
<proteinExistence type="inferred from homology"/>
<protein>
    <submittedName>
        <fullName evidence="3">Uncharacterized protein</fullName>
    </submittedName>
</protein>
<feature type="region of interest" description="Disordered" evidence="2">
    <location>
        <begin position="55"/>
        <end position="81"/>
    </location>
</feature>
<dbReference type="PANTHER" id="PTHR34766">
    <property type="entry name" value="UPF0449 PROTEIN C19ORF25"/>
    <property type="match status" value="1"/>
</dbReference>
<dbReference type="InterPro" id="IPR028227">
    <property type="entry name" value="UPF0449"/>
</dbReference>
<dbReference type="AlphaFoldDB" id="A0A9Q1BN78"/>
<gene>
    <name evidence="3" type="ORF">HOLleu_28959</name>
</gene>
<comment type="caution">
    <text evidence="3">The sequence shown here is derived from an EMBL/GenBank/DDBJ whole genome shotgun (WGS) entry which is preliminary data.</text>
</comment>
<comment type="similarity">
    <text evidence="1">Belongs to the UPF0449 family.</text>
</comment>
<dbReference type="Proteomes" id="UP001152320">
    <property type="component" value="Chromosome 14"/>
</dbReference>
<dbReference type="OrthoDB" id="6129359at2759"/>
<evidence type="ECO:0000256" key="1">
    <source>
        <dbReference type="ARBA" id="ARBA00006137"/>
    </source>
</evidence>
<evidence type="ECO:0000313" key="3">
    <source>
        <dbReference type="EMBL" id="KAJ8029539.1"/>
    </source>
</evidence>
<accession>A0A9Q1BN78</accession>
<evidence type="ECO:0000256" key="2">
    <source>
        <dbReference type="SAM" id="MobiDB-lite"/>
    </source>
</evidence>
<keyword evidence="4" id="KW-1185">Reference proteome</keyword>
<name>A0A9Q1BN78_HOLLE</name>